<evidence type="ECO:0000313" key="1">
    <source>
        <dbReference type="EMBL" id="KAF5253582.1"/>
    </source>
</evidence>
<dbReference type="AlphaFoldDB" id="A0A8H5EB76"/>
<dbReference type="EMBL" id="JABEVY010000033">
    <property type="protein sequence ID" value="KAF5253582.1"/>
    <property type="molecule type" value="Genomic_DNA"/>
</dbReference>
<organism evidence="1 2">
    <name type="scientific">Fusarium anthophilum</name>
    <dbReference type="NCBI Taxonomy" id="48485"/>
    <lineage>
        <taxon>Eukaryota</taxon>
        <taxon>Fungi</taxon>
        <taxon>Dikarya</taxon>
        <taxon>Ascomycota</taxon>
        <taxon>Pezizomycotina</taxon>
        <taxon>Sordariomycetes</taxon>
        <taxon>Hypocreomycetidae</taxon>
        <taxon>Hypocreales</taxon>
        <taxon>Nectriaceae</taxon>
        <taxon>Fusarium</taxon>
        <taxon>Fusarium fujikuroi species complex</taxon>
    </lineage>
</organism>
<sequence length="244" mass="27576">MSAVMGSEASMSEEEKRGIGNGFLLRLSRAAFNKSQGVIYFHMYRDIRQVIASQHGLIWTATQVYDNDPAITIRVDNIWLAILAQLKPQIFTHRQAFAINYTEVFTQTDLDDQNVVADRLSARVRAKLGDHVAGILLPHFSETTPLDTTSAALLLLGEYCPTRPHRTLGPKVTHSFQNALIGGARADWQLMRTKFEAIGLWSKELKTMVKRHSSFLDRMERDGLQHQHQDWASYVSSDITVPKP</sequence>
<evidence type="ECO:0000313" key="2">
    <source>
        <dbReference type="Proteomes" id="UP000573603"/>
    </source>
</evidence>
<dbReference type="Proteomes" id="UP000573603">
    <property type="component" value="Unassembled WGS sequence"/>
</dbReference>
<reference evidence="1 2" key="1">
    <citation type="journal article" date="2020" name="BMC Genomics">
        <title>Correction to: Identification and distribution of gene clusters required for synthesis of sphingolipid metabolism inhibitors in diverse species of the filamentous fungus Fusarium.</title>
        <authorList>
            <person name="Kim H.S."/>
            <person name="Lohmar J.M."/>
            <person name="Busman M."/>
            <person name="Brown D.W."/>
            <person name="Naumann T.A."/>
            <person name="Divon H.H."/>
            <person name="Lysoe E."/>
            <person name="Uhlig S."/>
            <person name="Proctor R.H."/>
        </authorList>
    </citation>
    <scope>NUCLEOTIDE SEQUENCE [LARGE SCALE GENOMIC DNA]</scope>
    <source>
        <strain evidence="1 2">NRRL 25214</strain>
    </source>
</reference>
<gene>
    <name evidence="1" type="ORF">FANTH_1509</name>
</gene>
<protein>
    <submittedName>
        <fullName evidence="1">Uncharacterized protein</fullName>
    </submittedName>
</protein>
<dbReference type="InterPro" id="IPR025533">
    <property type="entry name" value="DUF4419"/>
</dbReference>
<dbReference type="Pfam" id="PF14388">
    <property type="entry name" value="DUF4419"/>
    <property type="match status" value="1"/>
</dbReference>
<comment type="caution">
    <text evidence="1">The sequence shown here is derived from an EMBL/GenBank/DDBJ whole genome shotgun (WGS) entry which is preliminary data.</text>
</comment>
<proteinExistence type="predicted"/>
<keyword evidence="2" id="KW-1185">Reference proteome</keyword>
<name>A0A8H5EB76_9HYPO</name>
<accession>A0A8H5EB76</accession>